<dbReference type="PANTHER" id="PTHR12714:SF9">
    <property type="entry name" value="PROTEIN-S-ISOPRENYLCYSTEINE O-METHYLTRANSFERASE"/>
    <property type="match status" value="1"/>
</dbReference>
<dbReference type="GO" id="GO:0005789">
    <property type="term" value="C:endoplasmic reticulum membrane"/>
    <property type="evidence" value="ECO:0007669"/>
    <property type="project" value="UniProtKB-SubCell"/>
</dbReference>
<dbReference type="Gene3D" id="1.20.120.1630">
    <property type="match status" value="1"/>
</dbReference>
<evidence type="ECO:0000313" key="12">
    <source>
        <dbReference type="Proteomes" id="UP000078348"/>
    </source>
</evidence>
<dbReference type="AlphaFoldDB" id="A0A196SF63"/>
<keyword evidence="8 10" id="KW-1133">Transmembrane helix</keyword>
<evidence type="ECO:0000256" key="8">
    <source>
        <dbReference type="ARBA" id="ARBA00022989"/>
    </source>
</evidence>
<evidence type="ECO:0000256" key="4">
    <source>
        <dbReference type="ARBA" id="ARBA00022603"/>
    </source>
</evidence>
<evidence type="ECO:0000256" key="3">
    <source>
        <dbReference type="ARBA" id="ARBA00012151"/>
    </source>
</evidence>
<dbReference type="InterPro" id="IPR007269">
    <property type="entry name" value="ICMT_MeTrfase"/>
</dbReference>
<dbReference type="PROSITE" id="PS51564">
    <property type="entry name" value="SAM_ICMT"/>
    <property type="match status" value="1"/>
</dbReference>
<keyword evidence="4 10" id="KW-0489">Methyltransferase</keyword>
<dbReference type="Pfam" id="PF04140">
    <property type="entry name" value="ICMT"/>
    <property type="match status" value="1"/>
</dbReference>
<gene>
    <name evidence="11" type="ORF">AV274_2555</name>
</gene>
<dbReference type="STRING" id="478820.A0A196SF63"/>
<evidence type="ECO:0000256" key="9">
    <source>
        <dbReference type="ARBA" id="ARBA00023136"/>
    </source>
</evidence>
<keyword evidence="7 10" id="KW-0812">Transmembrane</keyword>
<evidence type="ECO:0000256" key="5">
    <source>
        <dbReference type="ARBA" id="ARBA00022679"/>
    </source>
</evidence>
<dbReference type="GO" id="GO:0004671">
    <property type="term" value="F:protein C-terminal S-isoprenylcysteine carboxyl O-methyltransferase activity"/>
    <property type="evidence" value="ECO:0007669"/>
    <property type="project" value="UniProtKB-EC"/>
</dbReference>
<keyword evidence="5 11" id="KW-0808">Transferase</keyword>
<dbReference type="OrthoDB" id="422086at2759"/>
<evidence type="ECO:0000313" key="11">
    <source>
        <dbReference type="EMBL" id="OAO15705.1"/>
    </source>
</evidence>
<dbReference type="Proteomes" id="UP000078348">
    <property type="component" value="Unassembled WGS sequence"/>
</dbReference>
<organism evidence="11 12">
    <name type="scientific">Blastocystis sp. subtype 1 (strain ATCC 50177 / NandII)</name>
    <dbReference type="NCBI Taxonomy" id="478820"/>
    <lineage>
        <taxon>Eukaryota</taxon>
        <taxon>Sar</taxon>
        <taxon>Stramenopiles</taxon>
        <taxon>Bigyra</taxon>
        <taxon>Opalozoa</taxon>
        <taxon>Opalinata</taxon>
        <taxon>Blastocystidae</taxon>
        <taxon>Blastocystis</taxon>
    </lineage>
</organism>
<reference evidence="11 12" key="1">
    <citation type="submission" date="2016-05" db="EMBL/GenBank/DDBJ databases">
        <title>Nuclear genome of Blastocystis sp. subtype 1 NandII.</title>
        <authorList>
            <person name="Gentekaki E."/>
            <person name="Curtis B."/>
            <person name="Stairs C."/>
            <person name="Eme L."/>
            <person name="Herman E."/>
            <person name="Klimes V."/>
            <person name="Arias M.C."/>
            <person name="Elias M."/>
            <person name="Hilliou F."/>
            <person name="Klute M."/>
            <person name="Malik S.-B."/>
            <person name="Pightling A."/>
            <person name="Rachubinski R."/>
            <person name="Salas D."/>
            <person name="Schlacht A."/>
            <person name="Suga H."/>
            <person name="Archibald J."/>
            <person name="Ball S.G."/>
            <person name="Clark G."/>
            <person name="Dacks J."/>
            <person name="Van Der Giezen M."/>
            <person name="Tsaousis A."/>
            <person name="Roger A."/>
        </authorList>
    </citation>
    <scope>NUCLEOTIDE SEQUENCE [LARGE SCALE GENOMIC DNA]</scope>
    <source>
        <strain evidence="12">ATCC 50177 / NandII</strain>
    </source>
</reference>
<feature type="transmembrane region" description="Helical" evidence="10">
    <location>
        <begin position="113"/>
        <end position="133"/>
    </location>
</feature>
<dbReference type="EC" id="2.1.1.100" evidence="3 10"/>
<feature type="transmembrane region" description="Helical" evidence="10">
    <location>
        <begin position="81"/>
        <end position="101"/>
    </location>
</feature>
<dbReference type="PANTHER" id="PTHR12714">
    <property type="entry name" value="PROTEIN-S ISOPRENYLCYSTEINE O-METHYLTRANSFERASE"/>
    <property type="match status" value="1"/>
</dbReference>
<evidence type="ECO:0000256" key="2">
    <source>
        <dbReference type="ARBA" id="ARBA00009140"/>
    </source>
</evidence>
<proteinExistence type="inferred from homology"/>
<sequence length="238" mass="28068">MNEERPRSSCLEWTKLIVCGLVLGILLAHSLFCIRCWLLGFEIPFPLSWCLYGVIVPLFHLLEFVLTAIYRPTELCYKSFLINQSVPYIVTTITGIIEFWVEYYFFPEQKNSHSIMYVGAVICVCGVVLRAAAEVKMEANFSHVIRKEKSGSHQLVTTGVYSFFRHPSYTGWFYYCIGREVVLMNPINFLFSTFMNWFLLYYRIPYEEKYLLSFFPEYEAYRRHTYIFIPFIPAVDTK</sequence>
<comment type="catalytic activity">
    <reaction evidence="10">
        <text>[protein]-C-terminal S-[(2E,6E)-farnesyl]-L-cysteine + S-adenosyl-L-methionine = [protein]-C-terminal S-[(2E,6E)-farnesyl]-L-cysteine methyl ester + S-adenosyl-L-homocysteine</text>
        <dbReference type="Rhea" id="RHEA:21672"/>
        <dbReference type="Rhea" id="RHEA-COMP:12125"/>
        <dbReference type="Rhea" id="RHEA-COMP:12126"/>
        <dbReference type="ChEBI" id="CHEBI:57856"/>
        <dbReference type="ChEBI" id="CHEBI:59789"/>
        <dbReference type="ChEBI" id="CHEBI:90510"/>
        <dbReference type="ChEBI" id="CHEBI:90511"/>
        <dbReference type="EC" id="2.1.1.100"/>
    </reaction>
</comment>
<evidence type="ECO:0000256" key="7">
    <source>
        <dbReference type="ARBA" id="ARBA00022692"/>
    </source>
</evidence>
<dbReference type="EMBL" id="LXWW01000121">
    <property type="protein sequence ID" value="OAO15705.1"/>
    <property type="molecule type" value="Genomic_DNA"/>
</dbReference>
<keyword evidence="9 10" id="KW-0472">Membrane</keyword>
<feature type="transmembrane region" description="Helical" evidence="10">
    <location>
        <begin position="181"/>
        <end position="202"/>
    </location>
</feature>
<keyword evidence="10" id="KW-0256">Endoplasmic reticulum</keyword>
<protein>
    <recommendedName>
        <fullName evidence="3 10">Protein-S-isoprenylcysteine O-methyltransferase</fullName>
        <ecNumber evidence="3 10">2.1.1.100</ecNumber>
    </recommendedName>
</protein>
<comment type="similarity">
    <text evidence="2 10">Belongs to the class VI-like SAM-binding methyltransferase superfamily. Isoprenylcysteine carboxyl methyltransferase family.</text>
</comment>
<evidence type="ECO:0000256" key="6">
    <source>
        <dbReference type="ARBA" id="ARBA00022691"/>
    </source>
</evidence>
<dbReference type="InterPro" id="IPR025770">
    <property type="entry name" value="PPMT_MeTrfase"/>
</dbReference>
<name>A0A196SF63_BLAHN</name>
<feature type="transmembrane region" description="Helical" evidence="10">
    <location>
        <begin position="16"/>
        <end position="40"/>
    </location>
</feature>
<evidence type="ECO:0000256" key="10">
    <source>
        <dbReference type="RuleBase" id="RU362022"/>
    </source>
</evidence>
<feature type="transmembrane region" description="Helical" evidence="10">
    <location>
        <begin position="46"/>
        <end position="69"/>
    </location>
</feature>
<accession>A0A196SF63</accession>
<evidence type="ECO:0000256" key="1">
    <source>
        <dbReference type="ARBA" id="ARBA00004141"/>
    </source>
</evidence>
<keyword evidence="6 10" id="KW-0949">S-adenosyl-L-methionine</keyword>
<dbReference type="GO" id="GO:0032259">
    <property type="term" value="P:methylation"/>
    <property type="evidence" value="ECO:0007669"/>
    <property type="project" value="UniProtKB-KW"/>
</dbReference>
<comment type="caution">
    <text evidence="11">The sequence shown here is derived from an EMBL/GenBank/DDBJ whole genome shotgun (WGS) entry which is preliminary data.</text>
</comment>
<keyword evidence="12" id="KW-1185">Reference proteome</keyword>
<comment type="subcellular location">
    <subcellularLocation>
        <location evidence="10">Endoplasmic reticulum membrane</location>
        <topology evidence="10">Multi-pass membrane protein</topology>
    </subcellularLocation>
    <subcellularLocation>
        <location evidence="1">Membrane</location>
        <topology evidence="1">Multi-pass membrane protein</topology>
    </subcellularLocation>
</comment>